<evidence type="ECO:0000256" key="1">
    <source>
        <dbReference type="ARBA" id="ARBA00001561"/>
    </source>
</evidence>
<evidence type="ECO:0000256" key="2">
    <source>
        <dbReference type="ARBA" id="ARBA00004418"/>
    </source>
</evidence>
<dbReference type="InterPro" id="IPR021731">
    <property type="entry name" value="AMIN_dom"/>
</dbReference>
<dbReference type="Pfam" id="PF01520">
    <property type="entry name" value="Amidase_3"/>
    <property type="match status" value="1"/>
</dbReference>
<dbReference type="PANTHER" id="PTHR30404:SF0">
    <property type="entry name" value="N-ACETYLMURAMOYL-L-ALANINE AMIDASE AMIC"/>
    <property type="match status" value="1"/>
</dbReference>
<reference evidence="11 12" key="1">
    <citation type="submission" date="2014-05" db="EMBL/GenBank/DDBJ databases">
        <authorList>
            <person name="Rizzardi K."/>
            <person name="Winiecka-Krusnell J."/>
            <person name="Ramliden M."/>
            <person name="Alm E."/>
            <person name="Andersson S."/>
            <person name="Byfors S."/>
        </authorList>
    </citation>
    <scope>NUCLEOTIDE SEQUENCE [LARGE SCALE GENOMIC DNA]</scope>
    <source>
        <strain evidence="11 12">LEGN</strain>
    </source>
</reference>
<dbReference type="CDD" id="cd00118">
    <property type="entry name" value="LysM"/>
    <property type="match status" value="1"/>
</dbReference>
<dbReference type="Gene3D" id="2.60.40.3500">
    <property type="match status" value="1"/>
</dbReference>
<dbReference type="EMBL" id="JNCF01000021">
    <property type="protein sequence ID" value="KGP63275.1"/>
    <property type="molecule type" value="Genomic_DNA"/>
</dbReference>
<dbReference type="Pfam" id="PF01476">
    <property type="entry name" value="LysM"/>
    <property type="match status" value="1"/>
</dbReference>
<name>A0A0A2SQ60_9GAMM</name>
<dbReference type="GO" id="GO:0008745">
    <property type="term" value="F:N-acetylmuramoyl-L-alanine amidase activity"/>
    <property type="evidence" value="ECO:0007669"/>
    <property type="project" value="UniProtKB-EC"/>
</dbReference>
<dbReference type="Proteomes" id="UP000054422">
    <property type="component" value="Unassembled WGS sequence"/>
</dbReference>
<protein>
    <recommendedName>
        <fullName evidence="9">N-acetylmuramoyl-L-alanine amidase AmiC</fullName>
        <ecNumber evidence="4">3.5.1.28</ecNumber>
    </recommendedName>
</protein>
<dbReference type="InterPro" id="IPR036779">
    <property type="entry name" value="LysM_dom_sf"/>
</dbReference>
<dbReference type="EC" id="3.5.1.28" evidence="4"/>
<evidence type="ECO:0000256" key="9">
    <source>
        <dbReference type="ARBA" id="ARBA00074581"/>
    </source>
</evidence>
<dbReference type="GO" id="GO:0030288">
    <property type="term" value="C:outer membrane-bounded periplasmic space"/>
    <property type="evidence" value="ECO:0007669"/>
    <property type="project" value="TreeGrafter"/>
</dbReference>
<evidence type="ECO:0000256" key="7">
    <source>
        <dbReference type="ARBA" id="ARBA00022801"/>
    </source>
</evidence>
<dbReference type="SUPFAM" id="SSF53187">
    <property type="entry name" value="Zn-dependent exopeptidases"/>
    <property type="match status" value="1"/>
</dbReference>
<dbReference type="Gene3D" id="3.40.630.40">
    <property type="entry name" value="Zn-dependent exopeptidases"/>
    <property type="match status" value="1"/>
</dbReference>
<dbReference type="InterPro" id="IPR002508">
    <property type="entry name" value="MurNAc-LAA_cat"/>
</dbReference>
<dbReference type="Pfam" id="PF11741">
    <property type="entry name" value="AMIN"/>
    <property type="match status" value="1"/>
</dbReference>
<dbReference type="FunFam" id="3.40.630.40:FF:000001">
    <property type="entry name" value="N-acetylmuramoyl-L-alanine amidase"/>
    <property type="match status" value="1"/>
</dbReference>
<dbReference type="GO" id="GO:0071555">
    <property type="term" value="P:cell wall organization"/>
    <property type="evidence" value="ECO:0007669"/>
    <property type="project" value="UniProtKB-KW"/>
</dbReference>
<dbReference type="CDD" id="cd02696">
    <property type="entry name" value="MurNAc-LAA"/>
    <property type="match status" value="1"/>
</dbReference>
<dbReference type="PANTHER" id="PTHR30404">
    <property type="entry name" value="N-ACETYLMURAMOYL-L-ALANINE AMIDASE"/>
    <property type="match status" value="1"/>
</dbReference>
<feature type="domain" description="LysM" evidence="10">
    <location>
        <begin position="423"/>
        <end position="467"/>
    </location>
</feature>
<keyword evidence="12" id="KW-1185">Reference proteome</keyword>
<comment type="subcellular location">
    <subcellularLocation>
        <location evidence="2">Periplasm</location>
    </subcellularLocation>
</comment>
<dbReference type="Gene3D" id="3.10.350.10">
    <property type="entry name" value="LysM domain"/>
    <property type="match status" value="1"/>
</dbReference>
<evidence type="ECO:0000256" key="6">
    <source>
        <dbReference type="ARBA" id="ARBA00022764"/>
    </source>
</evidence>
<evidence type="ECO:0000259" key="10">
    <source>
        <dbReference type="PROSITE" id="PS51782"/>
    </source>
</evidence>
<comment type="catalytic activity">
    <reaction evidence="1">
        <text>Hydrolyzes the link between N-acetylmuramoyl residues and L-amino acid residues in certain cell-wall glycopeptides.</text>
        <dbReference type="EC" id="3.5.1.28"/>
    </reaction>
</comment>
<dbReference type="AlphaFoldDB" id="A0A0A2SQ60"/>
<dbReference type="SUPFAM" id="SSF54106">
    <property type="entry name" value="LysM domain"/>
    <property type="match status" value="1"/>
</dbReference>
<gene>
    <name evidence="11" type="ORF">EP47_03020</name>
</gene>
<keyword evidence="7" id="KW-0378">Hydrolase</keyword>
<evidence type="ECO:0000256" key="3">
    <source>
        <dbReference type="ARBA" id="ARBA00010860"/>
    </source>
</evidence>
<dbReference type="SMART" id="SM00257">
    <property type="entry name" value="LysM"/>
    <property type="match status" value="1"/>
</dbReference>
<comment type="similarity">
    <text evidence="3">Belongs to the N-acetylmuramoyl-L-alanine amidase 3 family.</text>
</comment>
<dbReference type="OrthoDB" id="9806267at2"/>
<comment type="caution">
    <text evidence="11">The sequence shown here is derived from an EMBL/GenBank/DDBJ whole genome shotgun (WGS) entry which is preliminary data.</text>
</comment>
<dbReference type="STRING" id="1498499.EP47_03020"/>
<keyword evidence="5" id="KW-0732">Signal</keyword>
<evidence type="ECO:0000313" key="11">
    <source>
        <dbReference type="EMBL" id="KGP63275.1"/>
    </source>
</evidence>
<dbReference type="InterPro" id="IPR018392">
    <property type="entry name" value="LysM"/>
</dbReference>
<organism evidence="11 12">
    <name type="scientific">Legionella norrlandica</name>
    <dbReference type="NCBI Taxonomy" id="1498499"/>
    <lineage>
        <taxon>Bacteria</taxon>
        <taxon>Pseudomonadati</taxon>
        <taxon>Pseudomonadota</taxon>
        <taxon>Gammaproteobacteria</taxon>
        <taxon>Legionellales</taxon>
        <taxon>Legionellaceae</taxon>
        <taxon>Legionella</taxon>
    </lineage>
</organism>
<sequence length="472" mass="52169">MIKRVWGWGLILYLLGSFTVFSAQLKNISLSQQSGITSLYFTIQGSFTHKLFTLSNPSRVVLDFSNTHLVGVNINQLHLTNSLIQQVRSGTSAQNTLRLVMDVKQPVQVRSSPWKPKEGFNGIKVDFLNDTRTASKSSGQLDRIKSSIQKNNIQAIKQPSEYRITHDKPINISKNPANKPLRDVVVVLDAGHGGKDPGARGPRRTNEKDVVLAITLKLKRLIDRQPGMRAVLTRSGDYYVGLRQRLDIARKYNGDVFISIHADAFNNPHSNGASVFALSQSGATSEAARWLAEKENYSELGGVNLDELDDSNGVVRSVLIDLSQTATINAGLDMGGKVLRQLDNFTTLHNNKVEQARFVVLKSPDIPSILVETGFISNPREEANLTSSAYQERLSQAIFQGLKGYFYDHPPHGTRIEAMISSHSHIVRNGETLPAIAARYRMSTRALQAMNHLPGSTKLIPGQKLVIPSTWG</sequence>
<evidence type="ECO:0000256" key="5">
    <source>
        <dbReference type="ARBA" id="ARBA00022729"/>
    </source>
</evidence>
<keyword evidence="6" id="KW-0574">Periplasm</keyword>
<proteinExistence type="inferred from homology"/>
<evidence type="ECO:0000313" key="12">
    <source>
        <dbReference type="Proteomes" id="UP000054422"/>
    </source>
</evidence>
<dbReference type="InterPro" id="IPR050695">
    <property type="entry name" value="N-acetylmuramoyl_amidase_3"/>
</dbReference>
<evidence type="ECO:0000256" key="4">
    <source>
        <dbReference type="ARBA" id="ARBA00011901"/>
    </source>
</evidence>
<dbReference type="GO" id="GO:0009253">
    <property type="term" value="P:peptidoglycan catabolic process"/>
    <property type="evidence" value="ECO:0007669"/>
    <property type="project" value="InterPro"/>
</dbReference>
<evidence type="ECO:0000256" key="8">
    <source>
        <dbReference type="ARBA" id="ARBA00023316"/>
    </source>
</evidence>
<dbReference type="RefSeq" id="WP_035889312.1">
    <property type="nucleotide sequence ID" value="NZ_JNCF01000021.1"/>
</dbReference>
<accession>A0A0A2SQ60</accession>
<dbReference type="PROSITE" id="PS51782">
    <property type="entry name" value="LYSM"/>
    <property type="match status" value="1"/>
</dbReference>
<keyword evidence="8" id="KW-0961">Cell wall biogenesis/degradation</keyword>
<dbReference type="SMART" id="SM00646">
    <property type="entry name" value="Ami_3"/>
    <property type="match status" value="1"/>
</dbReference>